<dbReference type="GO" id="GO:0016787">
    <property type="term" value="F:hydrolase activity"/>
    <property type="evidence" value="ECO:0007669"/>
    <property type="project" value="UniProtKB-KW"/>
</dbReference>
<dbReference type="EMBL" id="CP107941">
    <property type="protein sequence ID" value="WUI84059.1"/>
    <property type="molecule type" value="Genomic_DNA"/>
</dbReference>
<dbReference type="RefSeq" id="WP_328373899.1">
    <property type="nucleotide sequence ID" value="NZ_CP107941.1"/>
</dbReference>
<reference evidence="4 5" key="1">
    <citation type="submission" date="2022-10" db="EMBL/GenBank/DDBJ databases">
        <title>The complete genomes of actinobacterial strains from the NBC collection.</title>
        <authorList>
            <person name="Joergensen T.S."/>
            <person name="Alvarez Arevalo M."/>
            <person name="Sterndorff E.B."/>
            <person name="Faurdal D."/>
            <person name="Vuksanovic O."/>
            <person name="Mourched A.-S."/>
            <person name="Charusanti P."/>
            <person name="Shaw S."/>
            <person name="Blin K."/>
            <person name="Weber T."/>
        </authorList>
    </citation>
    <scope>NUCLEOTIDE SEQUENCE [LARGE SCALE GENOMIC DNA]</scope>
    <source>
        <strain evidence="4 5">NBC_00396</strain>
    </source>
</reference>
<protein>
    <submittedName>
        <fullName evidence="4">Glycoside hydrolase family protein</fullName>
    </submittedName>
</protein>
<keyword evidence="2" id="KW-1133">Transmembrane helix</keyword>
<feature type="transmembrane region" description="Helical" evidence="2">
    <location>
        <begin position="37"/>
        <end position="58"/>
    </location>
</feature>
<dbReference type="Proteomes" id="UP001346877">
    <property type="component" value="Chromosome"/>
</dbReference>
<feature type="compositionally biased region" description="Low complexity" evidence="1">
    <location>
        <begin position="80"/>
        <end position="115"/>
    </location>
</feature>
<organism evidence="4 5">
    <name type="scientific">Micromonospora zamorensis</name>
    <dbReference type="NCBI Taxonomy" id="709883"/>
    <lineage>
        <taxon>Bacteria</taxon>
        <taxon>Bacillati</taxon>
        <taxon>Actinomycetota</taxon>
        <taxon>Actinomycetes</taxon>
        <taxon>Micromonosporales</taxon>
        <taxon>Micromonosporaceae</taxon>
        <taxon>Micromonospora</taxon>
    </lineage>
</organism>
<dbReference type="PANTHER" id="PTHR34154">
    <property type="entry name" value="ALKALI-SENSITIVE LINKAGE PROTEIN 1"/>
    <property type="match status" value="1"/>
</dbReference>
<keyword evidence="2" id="KW-0472">Membrane</keyword>
<accession>A0ABZ1PKS6</accession>
<dbReference type="PANTHER" id="PTHR34154:SF3">
    <property type="entry name" value="ALKALI-SENSITIVE LINKAGE PROTEIN 1"/>
    <property type="match status" value="1"/>
</dbReference>
<feature type="region of interest" description="Disordered" evidence="1">
    <location>
        <begin position="63"/>
        <end position="123"/>
    </location>
</feature>
<keyword evidence="4" id="KW-0378">Hydrolase</keyword>
<dbReference type="SUPFAM" id="SSF51445">
    <property type="entry name" value="(Trans)glycosidases"/>
    <property type="match status" value="1"/>
</dbReference>
<dbReference type="InterPro" id="IPR053183">
    <property type="entry name" value="ASL1"/>
</dbReference>
<dbReference type="Pfam" id="PF11790">
    <property type="entry name" value="Glyco_hydro_cc"/>
    <property type="match status" value="1"/>
</dbReference>
<evidence type="ECO:0000256" key="2">
    <source>
        <dbReference type="SAM" id="Phobius"/>
    </source>
</evidence>
<feature type="domain" description="Asl1-like glycosyl hydrolase catalytic" evidence="3">
    <location>
        <begin position="145"/>
        <end position="366"/>
    </location>
</feature>
<sequence length="370" mass="39185">MRATGQGATDAAKGNRGVHADPRRGLSGRLPTGARRLLWPLAVAAAVVLLVTGVIVVIQPTGPTRAPAAAPQSVDEPLGANPASSSATATTPAATPSPTGATPSPTLTPTAKPTTGRTVAPVAPVVTSKRKGVGVWTFDGVNQALASSGASWYYTWDVAHQGVNSPQGSEFVPMIWGAKSVTATNLQQARKNGSHLLGFNEPDLKGQAEMTVEQALELWPQLEATGLPLGSPAVAWGGDRPGEWLDRFMAGAKQRGYRVDFIALHWYGGDFTTANAVNQLRSYLQAVHDRYKLPVWLTEFALIDFSNGVRFPTQAQQAAFLTAATRMLGGLSWLQRYAWFGLPATDKDQTGLFRTGSEATAVGRAYQAAR</sequence>
<evidence type="ECO:0000313" key="4">
    <source>
        <dbReference type="EMBL" id="WUI84059.1"/>
    </source>
</evidence>
<keyword evidence="5" id="KW-1185">Reference proteome</keyword>
<evidence type="ECO:0000259" key="3">
    <source>
        <dbReference type="Pfam" id="PF11790"/>
    </source>
</evidence>
<dbReference type="Gene3D" id="3.20.20.80">
    <property type="entry name" value="Glycosidases"/>
    <property type="match status" value="1"/>
</dbReference>
<dbReference type="InterPro" id="IPR024655">
    <property type="entry name" value="Asl1_glyco_hydro_catalytic"/>
</dbReference>
<name>A0ABZ1PKS6_9ACTN</name>
<proteinExistence type="predicted"/>
<evidence type="ECO:0000256" key="1">
    <source>
        <dbReference type="SAM" id="MobiDB-lite"/>
    </source>
</evidence>
<keyword evidence="2" id="KW-0812">Transmembrane</keyword>
<feature type="region of interest" description="Disordered" evidence="1">
    <location>
        <begin position="1"/>
        <end position="30"/>
    </location>
</feature>
<dbReference type="InterPro" id="IPR017853">
    <property type="entry name" value="GH"/>
</dbReference>
<evidence type="ECO:0000313" key="5">
    <source>
        <dbReference type="Proteomes" id="UP001346877"/>
    </source>
</evidence>
<gene>
    <name evidence="4" type="ORF">OG375_07000</name>
</gene>